<accession>A0AAW2VDU2</accession>
<dbReference type="PANTHER" id="PTHR11439:SF465">
    <property type="entry name" value="REVERSE TRANSCRIPTASE TY1_COPIA-TYPE DOMAIN-CONTAINING PROTEIN"/>
    <property type="match status" value="1"/>
</dbReference>
<organism evidence="2">
    <name type="scientific">Sesamum latifolium</name>
    <dbReference type="NCBI Taxonomy" id="2727402"/>
    <lineage>
        <taxon>Eukaryota</taxon>
        <taxon>Viridiplantae</taxon>
        <taxon>Streptophyta</taxon>
        <taxon>Embryophyta</taxon>
        <taxon>Tracheophyta</taxon>
        <taxon>Spermatophyta</taxon>
        <taxon>Magnoliopsida</taxon>
        <taxon>eudicotyledons</taxon>
        <taxon>Gunneridae</taxon>
        <taxon>Pentapetalae</taxon>
        <taxon>asterids</taxon>
        <taxon>lamiids</taxon>
        <taxon>Lamiales</taxon>
        <taxon>Pedaliaceae</taxon>
        <taxon>Sesamum</taxon>
    </lineage>
</organism>
<gene>
    <name evidence="2" type="ORF">Slati_2912000</name>
</gene>
<evidence type="ECO:0000313" key="2">
    <source>
        <dbReference type="EMBL" id="KAL0427372.1"/>
    </source>
</evidence>
<comment type="caution">
    <text evidence="2">The sequence shown here is derived from an EMBL/GenBank/DDBJ whole genome shotgun (WGS) entry which is preliminary data.</text>
</comment>
<dbReference type="AlphaFoldDB" id="A0AAW2VDU2"/>
<dbReference type="SUPFAM" id="SSF56672">
    <property type="entry name" value="DNA/RNA polymerases"/>
    <property type="match status" value="1"/>
</dbReference>
<protein>
    <submittedName>
        <fullName evidence="2">Retrovirus-related Pol polyprotein from transposon RE1</fullName>
    </submittedName>
</protein>
<feature type="region of interest" description="Disordered" evidence="1">
    <location>
        <begin position="381"/>
        <end position="411"/>
    </location>
</feature>
<evidence type="ECO:0000256" key="1">
    <source>
        <dbReference type="SAM" id="MobiDB-lite"/>
    </source>
</evidence>
<dbReference type="CDD" id="cd09272">
    <property type="entry name" value="RNase_HI_RT_Ty1"/>
    <property type="match status" value="1"/>
</dbReference>
<proteinExistence type="predicted"/>
<reference evidence="2" key="2">
    <citation type="journal article" date="2024" name="Plant">
        <title>Genomic evolution and insights into agronomic trait innovations of Sesamum species.</title>
        <authorList>
            <person name="Miao H."/>
            <person name="Wang L."/>
            <person name="Qu L."/>
            <person name="Liu H."/>
            <person name="Sun Y."/>
            <person name="Le M."/>
            <person name="Wang Q."/>
            <person name="Wei S."/>
            <person name="Zheng Y."/>
            <person name="Lin W."/>
            <person name="Duan Y."/>
            <person name="Cao H."/>
            <person name="Xiong S."/>
            <person name="Wang X."/>
            <person name="Wei L."/>
            <person name="Li C."/>
            <person name="Ma Q."/>
            <person name="Ju M."/>
            <person name="Zhao R."/>
            <person name="Li G."/>
            <person name="Mu C."/>
            <person name="Tian Q."/>
            <person name="Mei H."/>
            <person name="Zhang T."/>
            <person name="Gao T."/>
            <person name="Zhang H."/>
        </authorList>
    </citation>
    <scope>NUCLEOTIDE SEQUENCE</scope>
    <source>
        <strain evidence="2">KEN1</strain>
    </source>
</reference>
<name>A0AAW2VDU2_9LAMI</name>
<reference evidence="2" key="1">
    <citation type="submission" date="2020-06" db="EMBL/GenBank/DDBJ databases">
        <authorList>
            <person name="Li T."/>
            <person name="Hu X."/>
            <person name="Zhang T."/>
            <person name="Song X."/>
            <person name="Zhang H."/>
            <person name="Dai N."/>
            <person name="Sheng W."/>
            <person name="Hou X."/>
            <person name="Wei L."/>
        </authorList>
    </citation>
    <scope>NUCLEOTIDE SEQUENCE</scope>
    <source>
        <strain evidence="2">KEN1</strain>
        <tissue evidence="2">Leaf</tissue>
    </source>
</reference>
<dbReference type="InterPro" id="IPR043502">
    <property type="entry name" value="DNA/RNA_pol_sf"/>
</dbReference>
<dbReference type="PANTHER" id="PTHR11439">
    <property type="entry name" value="GAG-POL-RELATED RETROTRANSPOSON"/>
    <property type="match status" value="1"/>
</dbReference>
<feature type="compositionally biased region" description="Basic and acidic residues" evidence="1">
    <location>
        <begin position="381"/>
        <end position="397"/>
    </location>
</feature>
<sequence>MDATLHLVRYLKGNSDHGLFFPSSNPLTLTAYCDADWAGCVDSRRSLTGYCIFLGNALISWKTKKQSTVARSTAEAEYRSLGMTVCELQWVSYLLQDLHVALPTPIPLYCDNQAAIQIVSNPLFHERTKHIEIDCHLVRDKFKAGFVLPSHVPSKLQLADIFAKSLPVSVFRSLVSKLGLVAFPQVQLEGGLLKTEDLHNTKPAQGLISFVTRRVRSHEVSRLAAEIESELDALIDRLNVSNLTKKLAGMRCNAQASVVSSEEDQLFDQIAGMGSLQSPVLQKGPRKSGNFDERASPLQQRRVRRISLDGRKREGINLNGLLVFLASTLITNKGHQEPFGGRNVVLWRHLEDRRPLIIGRYGNESDGRGLRDGNRVFQEERSGGIDDQWGADKEAGRTADGGSGGERQREEAASICELRGEVCSAVGGVRRAAAEREKGFQAADIEQSERGLRFRC</sequence>
<dbReference type="EMBL" id="JACGWN010000010">
    <property type="protein sequence ID" value="KAL0427372.1"/>
    <property type="molecule type" value="Genomic_DNA"/>
</dbReference>